<comment type="catalytic activity">
    <reaction evidence="6">
        <text>L-seryl-[protein] + ATP = O-phospho-L-seryl-[protein] + ADP + H(+)</text>
        <dbReference type="Rhea" id="RHEA:17989"/>
        <dbReference type="Rhea" id="RHEA-COMP:9863"/>
        <dbReference type="Rhea" id="RHEA-COMP:11604"/>
        <dbReference type="ChEBI" id="CHEBI:15378"/>
        <dbReference type="ChEBI" id="CHEBI:29999"/>
        <dbReference type="ChEBI" id="CHEBI:30616"/>
        <dbReference type="ChEBI" id="CHEBI:83421"/>
        <dbReference type="ChEBI" id="CHEBI:456216"/>
        <dbReference type="EC" id="2.7.11.25"/>
    </reaction>
</comment>
<organism evidence="11 12">
    <name type="scientific">Operophtera brumata</name>
    <name type="common">Winter moth</name>
    <name type="synonym">Phalaena brumata</name>
    <dbReference type="NCBI Taxonomy" id="104452"/>
    <lineage>
        <taxon>Eukaryota</taxon>
        <taxon>Metazoa</taxon>
        <taxon>Ecdysozoa</taxon>
        <taxon>Arthropoda</taxon>
        <taxon>Hexapoda</taxon>
        <taxon>Insecta</taxon>
        <taxon>Pterygota</taxon>
        <taxon>Neoptera</taxon>
        <taxon>Endopterygota</taxon>
        <taxon>Lepidoptera</taxon>
        <taxon>Glossata</taxon>
        <taxon>Ditrysia</taxon>
        <taxon>Geometroidea</taxon>
        <taxon>Geometridae</taxon>
        <taxon>Larentiinae</taxon>
        <taxon>Operophtera</taxon>
    </lineage>
</organism>
<dbReference type="Gene3D" id="2.30.30.40">
    <property type="entry name" value="SH3 Domains"/>
    <property type="match status" value="1"/>
</dbReference>
<evidence type="ECO:0000256" key="7">
    <source>
        <dbReference type="PROSITE-ProRule" id="PRU00192"/>
    </source>
</evidence>
<dbReference type="InterPro" id="IPR011009">
    <property type="entry name" value="Kinase-like_dom_sf"/>
</dbReference>
<dbReference type="GO" id="GO:0004706">
    <property type="term" value="F:JUN kinase kinase kinase activity"/>
    <property type="evidence" value="ECO:0007669"/>
    <property type="project" value="TreeGrafter"/>
</dbReference>
<feature type="domain" description="SH3" evidence="9">
    <location>
        <begin position="7"/>
        <end position="71"/>
    </location>
</feature>
<dbReference type="FunFam" id="3.30.200.20:FF:000085">
    <property type="entry name" value="Mitogen-activated protein kinase kinase kinase"/>
    <property type="match status" value="1"/>
</dbReference>
<keyword evidence="8" id="KW-0547">Nucleotide-binding</keyword>
<evidence type="ECO:0000256" key="4">
    <source>
        <dbReference type="ARBA" id="ARBA00022443"/>
    </source>
</evidence>
<dbReference type="PANTHER" id="PTHR44329:SF293">
    <property type="entry name" value="MITOGEN-ACTIVATED PROTEIN KINASE KINASE KINASE"/>
    <property type="match status" value="1"/>
</dbReference>
<dbReference type="Proteomes" id="UP000037510">
    <property type="component" value="Unassembled WGS sequence"/>
</dbReference>
<proteinExistence type="inferred from homology"/>
<dbReference type="PRINTS" id="PR00452">
    <property type="entry name" value="SH3DOMAIN"/>
</dbReference>
<dbReference type="Gene3D" id="1.10.510.10">
    <property type="entry name" value="Transferase(Phosphotransferase) domain 1"/>
    <property type="match status" value="1"/>
</dbReference>
<name>A0A0L7LA72_OPEBR</name>
<comment type="caution">
    <text evidence="11">The sequence shown here is derived from an EMBL/GenBank/DDBJ whole genome shotgun (WGS) entry which is preliminary data.</text>
</comment>
<sequence>MADTQRPPLALFTALYDYAAQGEDELSLRRGEIVDVLSKEATISGDEGWWTGKIGERIGIFPSFYVTEEDPLVVEPPRVSFSELKLEEVIGVGGFGKVYRGYWDDEVVAVKAARQDANEDIEVIKESVLQEARLFWVLQHENIVSLKGVCLEEPNLCLVMEYARGGPLNRVLCGRKIRPDILVDWAIQVAKGMAYLHGGAPMSLIHRDLKSSNGELQSLIYPCGLRKKKIGCMNSFTSIWWCQS</sequence>
<dbReference type="SUPFAM" id="SSF56112">
    <property type="entry name" value="Protein kinase-like (PK-like)"/>
    <property type="match status" value="1"/>
</dbReference>
<evidence type="ECO:0000313" key="12">
    <source>
        <dbReference type="Proteomes" id="UP000037510"/>
    </source>
</evidence>
<comment type="catalytic activity">
    <reaction evidence="5">
        <text>L-threonyl-[protein] + ATP = O-phospho-L-threonyl-[protein] + ADP + H(+)</text>
        <dbReference type="Rhea" id="RHEA:46608"/>
        <dbReference type="Rhea" id="RHEA-COMP:11060"/>
        <dbReference type="Rhea" id="RHEA-COMP:11605"/>
        <dbReference type="ChEBI" id="CHEBI:15378"/>
        <dbReference type="ChEBI" id="CHEBI:30013"/>
        <dbReference type="ChEBI" id="CHEBI:30616"/>
        <dbReference type="ChEBI" id="CHEBI:61977"/>
        <dbReference type="ChEBI" id="CHEBI:456216"/>
        <dbReference type="EC" id="2.7.11.25"/>
    </reaction>
</comment>
<reference evidence="11 12" key="1">
    <citation type="journal article" date="2015" name="Genome Biol. Evol.">
        <title>The genome of winter moth (Operophtera brumata) provides a genomic perspective on sexual dimorphism and phenology.</title>
        <authorList>
            <person name="Derks M.F."/>
            <person name="Smit S."/>
            <person name="Salis L."/>
            <person name="Schijlen E."/>
            <person name="Bossers A."/>
            <person name="Mateman C."/>
            <person name="Pijl A.S."/>
            <person name="de Ridder D."/>
            <person name="Groenen M.A."/>
            <person name="Visser M.E."/>
            <person name="Megens H.J."/>
        </authorList>
    </citation>
    <scope>NUCLEOTIDE SEQUENCE [LARGE SCALE GENOMIC DNA]</scope>
    <source>
        <strain evidence="11">WM2013NL</strain>
        <tissue evidence="11">Head and thorax</tissue>
    </source>
</reference>
<comment type="cofactor">
    <cofactor evidence="1">
        <name>Mg(2+)</name>
        <dbReference type="ChEBI" id="CHEBI:18420"/>
    </cofactor>
</comment>
<evidence type="ECO:0000259" key="10">
    <source>
        <dbReference type="PROSITE" id="PS50011"/>
    </source>
</evidence>
<dbReference type="InterPro" id="IPR001452">
    <property type="entry name" value="SH3_domain"/>
</dbReference>
<dbReference type="PROSITE" id="PS50011">
    <property type="entry name" value="PROTEIN_KINASE_DOM"/>
    <property type="match status" value="1"/>
</dbReference>
<dbReference type="InterPro" id="IPR000719">
    <property type="entry name" value="Prot_kinase_dom"/>
</dbReference>
<evidence type="ECO:0000256" key="3">
    <source>
        <dbReference type="ARBA" id="ARBA00012406"/>
    </source>
</evidence>
<keyword evidence="12" id="KW-1185">Reference proteome</keyword>
<dbReference type="SMART" id="SM00326">
    <property type="entry name" value="SH3"/>
    <property type="match status" value="1"/>
</dbReference>
<evidence type="ECO:0000256" key="6">
    <source>
        <dbReference type="ARBA" id="ARBA00048329"/>
    </source>
</evidence>
<gene>
    <name evidence="11" type="ORF">OBRU01_06449</name>
</gene>
<comment type="similarity">
    <text evidence="2">Belongs to the protein kinase superfamily. STE Ser/Thr protein kinase family. MAP kinase kinase kinase subfamily.</text>
</comment>
<feature type="domain" description="Protein kinase" evidence="10">
    <location>
        <begin position="84"/>
        <end position="244"/>
    </location>
</feature>
<dbReference type="EC" id="2.7.11.25" evidence="3"/>
<dbReference type="InterPro" id="IPR001245">
    <property type="entry name" value="Ser-Thr/Tyr_kinase_cat_dom"/>
</dbReference>
<dbReference type="PANTHER" id="PTHR44329">
    <property type="entry name" value="SERINE/THREONINE-PROTEIN KINASE TNNI3K-RELATED"/>
    <property type="match status" value="1"/>
</dbReference>
<feature type="binding site" evidence="8">
    <location>
        <position position="111"/>
    </location>
    <ligand>
        <name>ATP</name>
        <dbReference type="ChEBI" id="CHEBI:30616"/>
    </ligand>
</feature>
<dbReference type="STRING" id="104452.A0A0L7LA72"/>
<dbReference type="GO" id="GO:0005524">
    <property type="term" value="F:ATP binding"/>
    <property type="evidence" value="ECO:0007669"/>
    <property type="project" value="UniProtKB-UniRule"/>
</dbReference>
<dbReference type="InterPro" id="IPR036028">
    <property type="entry name" value="SH3-like_dom_sf"/>
</dbReference>
<dbReference type="SMART" id="SM00220">
    <property type="entry name" value="S_TKc"/>
    <property type="match status" value="1"/>
</dbReference>
<dbReference type="SUPFAM" id="SSF50044">
    <property type="entry name" value="SH3-domain"/>
    <property type="match status" value="1"/>
</dbReference>
<dbReference type="Pfam" id="PF00018">
    <property type="entry name" value="SH3_1"/>
    <property type="match status" value="1"/>
</dbReference>
<dbReference type="Pfam" id="PF07714">
    <property type="entry name" value="PK_Tyr_Ser-Thr"/>
    <property type="match status" value="1"/>
</dbReference>
<evidence type="ECO:0000313" key="11">
    <source>
        <dbReference type="EMBL" id="KOB72295.1"/>
    </source>
</evidence>
<dbReference type="PROSITE" id="PS50002">
    <property type="entry name" value="SH3"/>
    <property type="match status" value="1"/>
</dbReference>
<protein>
    <recommendedName>
        <fullName evidence="3">mitogen-activated protein kinase kinase kinase</fullName>
        <ecNumber evidence="3">2.7.11.25</ecNumber>
    </recommendedName>
</protein>
<evidence type="ECO:0000256" key="1">
    <source>
        <dbReference type="ARBA" id="ARBA00001946"/>
    </source>
</evidence>
<evidence type="ECO:0000256" key="5">
    <source>
        <dbReference type="ARBA" id="ARBA00047559"/>
    </source>
</evidence>
<evidence type="ECO:0000259" key="9">
    <source>
        <dbReference type="PROSITE" id="PS50002"/>
    </source>
</evidence>
<dbReference type="PROSITE" id="PS00107">
    <property type="entry name" value="PROTEIN_KINASE_ATP"/>
    <property type="match status" value="1"/>
</dbReference>
<evidence type="ECO:0000256" key="2">
    <source>
        <dbReference type="ARBA" id="ARBA00006529"/>
    </source>
</evidence>
<accession>A0A0L7LA72</accession>
<dbReference type="InterPro" id="IPR051681">
    <property type="entry name" value="Ser/Thr_Kinases-Pseudokinases"/>
</dbReference>
<keyword evidence="8" id="KW-0067">ATP-binding</keyword>
<dbReference type="InterPro" id="IPR017441">
    <property type="entry name" value="Protein_kinase_ATP_BS"/>
</dbReference>
<dbReference type="EMBL" id="JTDY01002027">
    <property type="protein sequence ID" value="KOB72295.1"/>
    <property type="molecule type" value="Genomic_DNA"/>
</dbReference>
<dbReference type="Gene3D" id="3.30.200.20">
    <property type="entry name" value="Phosphorylase Kinase, domain 1"/>
    <property type="match status" value="1"/>
</dbReference>
<dbReference type="AlphaFoldDB" id="A0A0L7LA72"/>
<evidence type="ECO:0000256" key="8">
    <source>
        <dbReference type="PROSITE-ProRule" id="PRU10141"/>
    </source>
</evidence>
<keyword evidence="4 7" id="KW-0728">SH3 domain</keyword>